<feature type="transmembrane region" description="Helical" evidence="1">
    <location>
        <begin position="156"/>
        <end position="172"/>
    </location>
</feature>
<keyword evidence="1" id="KW-1133">Transmembrane helix</keyword>
<feature type="transmembrane region" description="Helical" evidence="1">
    <location>
        <begin position="364"/>
        <end position="392"/>
    </location>
</feature>
<feature type="transmembrane region" description="Helical" evidence="1">
    <location>
        <begin position="317"/>
        <end position="334"/>
    </location>
</feature>
<reference evidence="2 3" key="1">
    <citation type="journal article" date="2015" name="Nature">
        <title>rRNA introns, odd ribosomes, and small enigmatic genomes across a large radiation of phyla.</title>
        <authorList>
            <person name="Brown C.T."/>
            <person name="Hug L.A."/>
            <person name="Thomas B.C."/>
            <person name="Sharon I."/>
            <person name="Castelle C.J."/>
            <person name="Singh A."/>
            <person name="Wilkins M.J."/>
            <person name="Williams K.H."/>
            <person name="Banfield J.F."/>
        </authorList>
    </citation>
    <scope>NUCLEOTIDE SEQUENCE [LARGE SCALE GENOMIC DNA]</scope>
</reference>
<feature type="transmembrane region" description="Helical" evidence="1">
    <location>
        <begin position="413"/>
        <end position="431"/>
    </location>
</feature>
<sequence length="547" mass="62828">MYLYLFCSRGDSPQQKKYRYNQKSMFKYITFSTILIGLIYGNLESWHKPILGVALTVIYLLYYGKRLGVLTLPSFNHFWQKLFGPLFLLAGWTIIGSIIYYFYSLPNWIIISLVTSIPMGIIPYCHLFKKKIDEWEGGHLEAVPLIEPNTRPANRWAWLVLLGDAYLFYYLFTHATVEATRSPWLFVNFQFFLIFFILTFFLIIFIRRTESTVLSFFTIFVHSSLILSVALIIYKLGYGFDPFVHRATEKYISDFGSITPKTPYYLGQYALVVVISKITALSIGLVDKILLPLLEAVILPPLVFLTLRHGFQMERQSARLGSLLFFIIPFSSFIATTPNDLAIFFAIALVFFGALHLTSELVPWSVPLILILTILAIHPLIGLPMLAFYLLLMSLTNFKLLATYKELKFGLPAIIFILGASLLPAVFIIFLKANFHWPNLKQIWVIISPPALPQLRPKESFSIWFALIYYYNYILPLGILATSVFGGWLIWKNKKQTTVVLFALAWLGLMGNIIFLKLITLPNIINYEQTDYANRLTHFLSIIPARG</sequence>
<dbReference type="EMBL" id="LCDO01000049">
    <property type="protein sequence ID" value="KKS53570.1"/>
    <property type="molecule type" value="Genomic_DNA"/>
</dbReference>
<evidence type="ECO:0000256" key="1">
    <source>
        <dbReference type="SAM" id="Phobius"/>
    </source>
</evidence>
<organism evidence="2 3">
    <name type="scientific">Candidatus Magasanikbacteria bacterium GW2011_GWA2_42_32</name>
    <dbReference type="NCBI Taxonomy" id="1619039"/>
    <lineage>
        <taxon>Bacteria</taxon>
        <taxon>Candidatus Magasanikiibacteriota</taxon>
    </lineage>
</organism>
<name>A0A0G0ZXY8_9BACT</name>
<keyword evidence="1" id="KW-0812">Transmembrane</keyword>
<feature type="transmembrane region" description="Helical" evidence="1">
    <location>
        <begin position="293"/>
        <end position="311"/>
    </location>
</feature>
<feature type="transmembrane region" description="Helical" evidence="1">
    <location>
        <begin position="213"/>
        <end position="234"/>
    </location>
</feature>
<feature type="transmembrane region" description="Helical" evidence="1">
    <location>
        <begin position="49"/>
        <end position="70"/>
    </location>
</feature>
<feature type="transmembrane region" description="Helical" evidence="1">
    <location>
        <begin position="25"/>
        <end position="43"/>
    </location>
</feature>
<gene>
    <name evidence="2" type="ORF">UV20_C0049G0007</name>
</gene>
<feature type="transmembrane region" description="Helical" evidence="1">
    <location>
        <begin position="498"/>
        <end position="519"/>
    </location>
</feature>
<feature type="transmembrane region" description="Helical" evidence="1">
    <location>
        <begin position="184"/>
        <end position="206"/>
    </location>
</feature>
<accession>A0A0G0ZXY8</accession>
<evidence type="ECO:0000313" key="2">
    <source>
        <dbReference type="EMBL" id="KKS53570.1"/>
    </source>
</evidence>
<feature type="transmembrane region" description="Helical" evidence="1">
    <location>
        <begin position="82"/>
        <end position="102"/>
    </location>
</feature>
<feature type="transmembrane region" description="Helical" evidence="1">
    <location>
        <begin position="266"/>
        <end position="286"/>
    </location>
</feature>
<feature type="transmembrane region" description="Helical" evidence="1">
    <location>
        <begin position="470"/>
        <end position="491"/>
    </location>
</feature>
<dbReference type="Proteomes" id="UP000034837">
    <property type="component" value="Unassembled WGS sequence"/>
</dbReference>
<dbReference type="AlphaFoldDB" id="A0A0G0ZXY8"/>
<protein>
    <submittedName>
        <fullName evidence="2">Uncharacterized protein</fullName>
    </submittedName>
</protein>
<proteinExistence type="predicted"/>
<comment type="caution">
    <text evidence="2">The sequence shown here is derived from an EMBL/GenBank/DDBJ whole genome shotgun (WGS) entry which is preliminary data.</text>
</comment>
<evidence type="ECO:0000313" key="3">
    <source>
        <dbReference type="Proteomes" id="UP000034837"/>
    </source>
</evidence>
<feature type="transmembrane region" description="Helical" evidence="1">
    <location>
        <begin position="108"/>
        <end position="127"/>
    </location>
</feature>
<keyword evidence="1" id="KW-0472">Membrane</keyword>
<feature type="transmembrane region" description="Helical" evidence="1">
    <location>
        <begin position="341"/>
        <end position="358"/>
    </location>
</feature>